<sequence length="63" mass="7347">MKWVKSKQHPKQFFAMGEKYAYSYAKLDNGTFLIIRTPNKKVSVSFEVKNTKTAKQICELLEC</sequence>
<dbReference type="EMBL" id="MT143807">
    <property type="protein sequence ID" value="QJB02785.1"/>
    <property type="molecule type" value="Genomic_DNA"/>
</dbReference>
<organism evidence="1">
    <name type="scientific">viral metagenome</name>
    <dbReference type="NCBI Taxonomy" id="1070528"/>
    <lineage>
        <taxon>unclassified sequences</taxon>
        <taxon>metagenomes</taxon>
        <taxon>organismal metagenomes</taxon>
    </lineage>
</organism>
<dbReference type="AlphaFoldDB" id="A0A6H2A3N9"/>
<accession>A0A6H2A3N9</accession>
<gene>
    <name evidence="5" type="ORF">MM171A02446_0009</name>
    <name evidence="4" type="ORF">MM171B01066_0005</name>
    <name evidence="3" type="ORF">MM415A03778_0005</name>
    <name evidence="2" type="ORF">MM415B01769_0008</name>
    <name evidence="1" type="ORF">TM448A04695_0005</name>
</gene>
<evidence type="ECO:0000313" key="5">
    <source>
        <dbReference type="EMBL" id="QJH92722.1"/>
    </source>
</evidence>
<protein>
    <submittedName>
        <fullName evidence="1">Uncharacterized protein</fullName>
    </submittedName>
</protein>
<name>A0A6H2A3N9_9ZZZZ</name>
<dbReference type="EMBL" id="MT141245">
    <property type="protein sequence ID" value="QJA56917.1"/>
    <property type="molecule type" value="Genomic_DNA"/>
</dbReference>
<evidence type="ECO:0000313" key="4">
    <source>
        <dbReference type="EMBL" id="QJB02785.1"/>
    </source>
</evidence>
<dbReference type="EMBL" id="MT141786">
    <property type="protein sequence ID" value="QJA70356.1"/>
    <property type="molecule type" value="Genomic_DNA"/>
</dbReference>
<evidence type="ECO:0000313" key="1">
    <source>
        <dbReference type="EMBL" id="QJA54388.1"/>
    </source>
</evidence>
<dbReference type="EMBL" id="MT143914">
    <property type="protein sequence ID" value="QJH92722.1"/>
    <property type="molecule type" value="Genomic_DNA"/>
</dbReference>
<reference evidence="1" key="1">
    <citation type="submission" date="2020-03" db="EMBL/GenBank/DDBJ databases">
        <title>The deep terrestrial virosphere.</title>
        <authorList>
            <person name="Holmfeldt K."/>
            <person name="Nilsson E."/>
            <person name="Simone D."/>
            <person name="Lopez-Fernandez M."/>
            <person name="Wu X."/>
            <person name="de Brujin I."/>
            <person name="Lundin D."/>
            <person name="Andersson A."/>
            <person name="Bertilsson S."/>
            <person name="Dopson M."/>
        </authorList>
    </citation>
    <scope>NUCLEOTIDE SEQUENCE</scope>
    <source>
        <strain evidence="5">MM171A02446</strain>
        <strain evidence="4">MM171B01066</strain>
        <strain evidence="3">MM415A03778</strain>
        <strain evidence="2">MM415B01769</strain>
        <strain evidence="1">TM448A04695</strain>
    </source>
</reference>
<evidence type="ECO:0000313" key="3">
    <source>
        <dbReference type="EMBL" id="QJA70356.1"/>
    </source>
</evidence>
<dbReference type="EMBL" id="MT144502">
    <property type="protein sequence ID" value="QJA54388.1"/>
    <property type="molecule type" value="Genomic_DNA"/>
</dbReference>
<proteinExistence type="predicted"/>
<evidence type="ECO:0000313" key="2">
    <source>
        <dbReference type="EMBL" id="QJA56917.1"/>
    </source>
</evidence>